<evidence type="ECO:0000313" key="4">
    <source>
        <dbReference type="Proteomes" id="UP000219482"/>
    </source>
</evidence>
<keyword evidence="4" id="KW-1185">Reference proteome</keyword>
<keyword evidence="2" id="KW-0732">Signal</keyword>
<dbReference type="EMBL" id="OCNK01000004">
    <property type="protein sequence ID" value="SOE02296.1"/>
    <property type="molecule type" value="Genomic_DNA"/>
</dbReference>
<sequence length="355" mass="35903">MSIRPARRALAVRAGGVLLASLIPLAAWVPAAQAAPAATIVLDPGDDSGPGIGVRPIENLGPLDVTAFGSEPVTPVDAGWSGSVTVELPAVIDGAVTQAQLFLYPTLDAATAPLEDDTPTRVYDSESTVPADQLTFTDLGSNRFQVDIPADDTVNGPYGRLLLKPLSSTIGVLGSGSQSYVFDLAAGVSAVTVTPQTVLSDYQDATVDAGDTVEVVLPADSLYSTFGFTSLTPSAFALLPADGSLIPTAPSGTALTGSYSGDGRSASLVIPAGTAAGKYLLAITLGNGTDPVVSRTFVRTTVTTPSNDGLTSNTGWTEPAGDEGASPLVPIGAGMVLVAGIGAAAVLRRRTSHQE</sequence>
<feature type="signal peptide" evidence="2">
    <location>
        <begin position="1"/>
        <end position="34"/>
    </location>
</feature>
<feature type="chain" id="PRO_5012245026" description="LPXTG-motif cell wall anchor domain-containing protein" evidence="2">
    <location>
        <begin position="35"/>
        <end position="355"/>
    </location>
</feature>
<keyword evidence="1" id="KW-0812">Transmembrane</keyword>
<organism evidence="3 4">
    <name type="scientific">Blastococcus haudaquaticus</name>
    <dbReference type="NCBI Taxonomy" id="1938745"/>
    <lineage>
        <taxon>Bacteria</taxon>
        <taxon>Bacillati</taxon>
        <taxon>Actinomycetota</taxon>
        <taxon>Actinomycetes</taxon>
        <taxon>Geodermatophilales</taxon>
        <taxon>Geodermatophilaceae</taxon>
        <taxon>Blastococcus</taxon>
    </lineage>
</organism>
<dbReference type="Proteomes" id="UP000219482">
    <property type="component" value="Unassembled WGS sequence"/>
</dbReference>
<dbReference type="AlphaFoldDB" id="A0A286H4A4"/>
<feature type="transmembrane region" description="Helical" evidence="1">
    <location>
        <begin position="328"/>
        <end position="347"/>
    </location>
</feature>
<evidence type="ECO:0008006" key="5">
    <source>
        <dbReference type="Google" id="ProtNLM"/>
    </source>
</evidence>
<proteinExistence type="predicted"/>
<dbReference type="InterPro" id="IPR006311">
    <property type="entry name" value="TAT_signal"/>
</dbReference>
<name>A0A286H4A4_9ACTN</name>
<dbReference type="PROSITE" id="PS51318">
    <property type="entry name" value="TAT"/>
    <property type="match status" value="1"/>
</dbReference>
<dbReference type="OrthoDB" id="5179915at2"/>
<gene>
    <name evidence="3" type="ORF">SAMN06272739_3494</name>
</gene>
<evidence type="ECO:0000256" key="2">
    <source>
        <dbReference type="SAM" id="SignalP"/>
    </source>
</evidence>
<evidence type="ECO:0000313" key="3">
    <source>
        <dbReference type="EMBL" id="SOE02296.1"/>
    </source>
</evidence>
<accession>A0A286H4A4</accession>
<dbReference type="RefSeq" id="WP_097185198.1">
    <property type="nucleotide sequence ID" value="NZ_OCNK01000004.1"/>
</dbReference>
<keyword evidence="1" id="KW-0472">Membrane</keyword>
<keyword evidence="1" id="KW-1133">Transmembrane helix</keyword>
<protein>
    <recommendedName>
        <fullName evidence="5">LPXTG-motif cell wall anchor domain-containing protein</fullName>
    </recommendedName>
</protein>
<evidence type="ECO:0000256" key="1">
    <source>
        <dbReference type="SAM" id="Phobius"/>
    </source>
</evidence>
<reference evidence="4" key="1">
    <citation type="submission" date="2017-09" db="EMBL/GenBank/DDBJ databases">
        <authorList>
            <person name="Varghese N."/>
            <person name="Submissions S."/>
        </authorList>
    </citation>
    <scope>NUCLEOTIDE SEQUENCE [LARGE SCALE GENOMIC DNA]</scope>
    <source>
        <strain evidence="4">DSM 44270</strain>
    </source>
</reference>